<dbReference type="RefSeq" id="WP_143168709.1">
    <property type="nucleotide sequence ID" value="NZ_FPJG01000006.1"/>
</dbReference>
<proteinExistence type="predicted"/>
<dbReference type="Proteomes" id="UP000182740">
    <property type="component" value="Unassembled WGS sequence"/>
</dbReference>
<dbReference type="STRING" id="546364.SAMN04489730_6512"/>
<sequence length="775" mass="85031">MSLFRDDRRGQPEPARPDDHRWDVVAWRESAGSESGGAEPAAAVSEASDDAVAAALSEVDAVSPAAAAATADALATAGRAVAIAKSNAGENTAIKIVNHLQESLERFDADEGYLAAVLELFAPPAGFGNRVAEWLDSPLLVVALDQDRGRFITAHALLATIHKERGVKVGALSFGGGSTFPVRQLPPHRDRAYVVEVPAEEAEFKLHSTFGSSLRALQERLRSQSCWMVMVMSVEQWNRAQAQVPGLVTIRDGRVDPQEIARRALRVRDSQIPVEQWLADGQVARLITGQVPAEVQEIVELIVAAQQMPESAFEDDGAPKANRGVEGGLVRSADWLFSKRVEVVVEARLNWHKRLLEWHRAQGRTGMERNFLISAAVQKGAPVAYVYTGATDLGQTLGERHGRKTSTGQDVPGVIDLVDAVQADLAHDGTVVFDRVGWDDAALQYFWVDRPLSRKLFLDWLAERAVQSHKHEALESLTEVQRRALAARISQLAVDWAVRQGRAQPLTRIAEEWYDQGVVWSEFIDVLDHAAVQPSTARSIHPMLLTWANALPGSKQPCKLAVAEICSRQFGRKYTGKALIRLKHAANSDDVRVVGAVREAVQTLWDDESVRHALFAAVIGWCGDNKTAAAGRQSFRTLALMSPPADSRQPSLLIEPVEREEQAPTVEDLARGWRSLLAPGNSDDHLEEVLPFWLEAAVAFPEHRGRIADILCRAVRGPEIAGEESPRNRLTGLVRQWSKRPSVEAEQREQLYTLITGKVDDDFMASHGAASGSWA</sequence>
<dbReference type="EMBL" id="FPJG01000006">
    <property type="protein sequence ID" value="SFW86821.1"/>
    <property type="molecule type" value="Genomic_DNA"/>
</dbReference>
<organism evidence="2 3">
    <name type="scientific">Amycolatopsis australiensis</name>
    <dbReference type="NCBI Taxonomy" id="546364"/>
    <lineage>
        <taxon>Bacteria</taxon>
        <taxon>Bacillati</taxon>
        <taxon>Actinomycetota</taxon>
        <taxon>Actinomycetes</taxon>
        <taxon>Pseudonocardiales</taxon>
        <taxon>Pseudonocardiaceae</taxon>
        <taxon>Amycolatopsis</taxon>
    </lineage>
</organism>
<evidence type="ECO:0000313" key="2">
    <source>
        <dbReference type="EMBL" id="SFW86821.1"/>
    </source>
</evidence>
<protein>
    <submittedName>
        <fullName evidence="2">Uncharacterized protein</fullName>
    </submittedName>
</protein>
<accession>A0A1K1SSG7</accession>
<name>A0A1K1SSG7_9PSEU</name>
<dbReference type="OrthoDB" id="3908445at2"/>
<keyword evidence="3" id="KW-1185">Reference proteome</keyword>
<dbReference type="AlphaFoldDB" id="A0A1K1SSG7"/>
<reference evidence="3" key="1">
    <citation type="submission" date="2016-11" db="EMBL/GenBank/DDBJ databases">
        <authorList>
            <person name="Varghese N."/>
            <person name="Submissions S."/>
        </authorList>
    </citation>
    <scope>NUCLEOTIDE SEQUENCE [LARGE SCALE GENOMIC DNA]</scope>
    <source>
        <strain evidence="3">DSM 44671</strain>
    </source>
</reference>
<evidence type="ECO:0000313" key="3">
    <source>
        <dbReference type="Proteomes" id="UP000182740"/>
    </source>
</evidence>
<feature type="region of interest" description="Disordered" evidence="1">
    <location>
        <begin position="1"/>
        <end position="23"/>
    </location>
</feature>
<evidence type="ECO:0000256" key="1">
    <source>
        <dbReference type="SAM" id="MobiDB-lite"/>
    </source>
</evidence>
<gene>
    <name evidence="2" type="ORF">SAMN04489730_6512</name>
</gene>